<proteinExistence type="predicted"/>
<keyword evidence="1" id="KW-1133">Transmembrane helix</keyword>
<dbReference type="EMBL" id="LACI01000491">
    <property type="protein sequence ID" value="KJU86696.1"/>
    <property type="molecule type" value="Genomic_DNA"/>
</dbReference>
<sequence length="82" mass="9065">MVLVVAFAGIVAVVRFFDFCFYLLVCYLCNICLFAHTITSFLCFVMPGSIPQPAQEPFPAMLAFEVLSFPSLICAGWFAARA</sequence>
<reference evidence="2 3" key="1">
    <citation type="submission" date="2015-02" db="EMBL/GenBank/DDBJ databases">
        <title>Single-cell genomics of uncultivated deep-branching MTB reveals a conserved set of magnetosome genes.</title>
        <authorList>
            <person name="Kolinko S."/>
            <person name="Richter M."/>
            <person name="Glockner F.O."/>
            <person name="Brachmann A."/>
            <person name="Schuler D."/>
        </authorList>
    </citation>
    <scope>NUCLEOTIDE SEQUENCE [LARGE SCALE GENOMIC DNA]</scope>
    <source>
        <strain evidence="2">TM-1</strain>
    </source>
</reference>
<feature type="transmembrane region" description="Helical" evidence="1">
    <location>
        <begin position="31"/>
        <end position="50"/>
    </location>
</feature>
<accession>A0A0F3GXQ6</accession>
<evidence type="ECO:0000313" key="3">
    <source>
        <dbReference type="Proteomes" id="UP000033423"/>
    </source>
</evidence>
<organism evidence="2 3">
    <name type="scientific">Candidatus Magnetobacterium bavaricum</name>
    <dbReference type="NCBI Taxonomy" id="29290"/>
    <lineage>
        <taxon>Bacteria</taxon>
        <taxon>Pseudomonadati</taxon>
        <taxon>Nitrospirota</taxon>
        <taxon>Thermodesulfovibrionia</taxon>
        <taxon>Thermodesulfovibrionales</taxon>
        <taxon>Candidatus Magnetobacteriaceae</taxon>
        <taxon>Candidatus Magnetobacterium</taxon>
    </lineage>
</organism>
<evidence type="ECO:0000256" key="1">
    <source>
        <dbReference type="SAM" id="Phobius"/>
    </source>
</evidence>
<dbReference type="Proteomes" id="UP000033423">
    <property type="component" value="Unassembled WGS sequence"/>
</dbReference>
<comment type="caution">
    <text evidence="2">The sequence shown here is derived from an EMBL/GenBank/DDBJ whole genome shotgun (WGS) entry which is preliminary data.</text>
</comment>
<dbReference type="AlphaFoldDB" id="A0A0F3GXQ6"/>
<gene>
    <name evidence="2" type="ORF">MBAV_001111</name>
</gene>
<protein>
    <submittedName>
        <fullName evidence="2">Membrane protein</fullName>
    </submittedName>
</protein>
<keyword evidence="1" id="KW-0472">Membrane</keyword>
<feature type="transmembrane region" description="Helical" evidence="1">
    <location>
        <begin position="62"/>
        <end position="80"/>
    </location>
</feature>
<name>A0A0F3GXQ6_9BACT</name>
<keyword evidence="3" id="KW-1185">Reference proteome</keyword>
<keyword evidence="1" id="KW-0812">Transmembrane</keyword>
<evidence type="ECO:0000313" key="2">
    <source>
        <dbReference type="EMBL" id="KJU86696.1"/>
    </source>
</evidence>